<feature type="transmembrane region" description="Helical" evidence="1">
    <location>
        <begin position="36"/>
        <end position="53"/>
    </location>
</feature>
<sequence>MRLKLIQDFVNNNTIENLKEYNKFLIEKLKDASIQNNRVSTYMIAVVILYLFFKESTIKDVDLSFIKIEKFVIIAQLTPPLFSLLFLYYLLLNAHRAEMIQFSRILTYELYPNSLESKSSVVYREANTFARLIQPYSFWLETTKWDIDGKATTGDAILRLPVLLIVLSPLIFIIYILKILYFEYCDLTLSKYTFIFSIWVTIYTIYNLWRLLYQNYKWTQEV</sequence>
<reference evidence="3" key="1">
    <citation type="journal article" date="2019" name="Int. J. Syst. Evol. Microbiol.">
        <title>The Global Catalogue of Microorganisms (GCM) 10K type strain sequencing project: providing services to taxonomists for standard genome sequencing and annotation.</title>
        <authorList>
            <consortium name="The Broad Institute Genomics Platform"/>
            <consortium name="The Broad Institute Genome Sequencing Center for Infectious Disease"/>
            <person name="Wu L."/>
            <person name="Ma J."/>
        </authorList>
    </citation>
    <scope>NUCLEOTIDE SEQUENCE [LARGE SCALE GENOMIC DNA]</scope>
    <source>
        <strain evidence="3">CCUG 60742</strain>
    </source>
</reference>
<dbReference type="RefSeq" id="WP_377138058.1">
    <property type="nucleotide sequence ID" value="NZ_JBHTIA010000003.1"/>
</dbReference>
<accession>A0ABW2ZC22</accession>
<evidence type="ECO:0008006" key="4">
    <source>
        <dbReference type="Google" id="ProtNLM"/>
    </source>
</evidence>
<keyword evidence="1" id="KW-0812">Transmembrane</keyword>
<keyword evidence="1" id="KW-1133">Transmembrane helix</keyword>
<protein>
    <recommendedName>
        <fullName evidence="4">DUF4328 domain-containing protein</fullName>
    </recommendedName>
</protein>
<evidence type="ECO:0000256" key="1">
    <source>
        <dbReference type="SAM" id="Phobius"/>
    </source>
</evidence>
<feature type="transmembrane region" description="Helical" evidence="1">
    <location>
        <begin position="156"/>
        <end position="177"/>
    </location>
</feature>
<feature type="transmembrane region" description="Helical" evidence="1">
    <location>
        <begin position="189"/>
        <end position="209"/>
    </location>
</feature>
<dbReference type="Proteomes" id="UP001597073">
    <property type="component" value="Unassembled WGS sequence"/>
</dbReference>
<evidence type="ECO:0000313" key="2">
    <source>
        <dbReference type="EMBL" id="MFD0763716.1"/>
    </source>
</evidence>
<comment type="caution">
    <text evidence="2">The sequence shown here is derived from an EMBL/GenBank/DDBJ whole genome shotgun (WGS) entry which is preliminary data.</text>
</comment>
<dbReference type="EMBL" id="JBHTIA010000003">
    <property type="protein sequence ID" value="MFD0763716.1"/>
    <property type="molecule type" value="Genomic_DNA"/>
</dbReference>
<gene>
    <name evidence="2" type="ORF">ACFQZI_02545</name>
</gene>
<keyword evidence="3" id="KW-1185">Reference proteome</keyword>
<evidence type="ECO:0000313" key="3">
    <source>
        <dbReference type="Proteomes" id="UP001597073"/>
    </source>
</evidence>
<name>A0ABW2ZC22_9SPHI</name>
<keyword evidence="1" id="KW-0472">Membrane</keyword>
<organism evidence="2 3">
    <name type="scientific">Mucilaginibacter lutimaris</name>
    <dbReference type="NCBI Taxonomy" id="931629"/>
    <lineage>
        <taxon>Bacteria</taxon>
        <taxon>Pseudomonadati</taxon>
        <taxon>Bacteroidota</taxon>
        <taxon>Sphingobacteriia</taxon>
        <taxon>Sphingobacteriales</taxon>
        <taxon>Sphingobacteriaceae</taxon>
        <taxon>Mucilaginibacter</taxon>
    </lineage>
</organism>
<feature type="transmembrane region" description="Helical" evidence="1">
    <location>
        <begin position="73"/>
        <end position="92"/>
    </location>
</feature>
<proteinExistence type="predicted"/>